<dbReference type="InterPro" id="IPR011990">
    <property type="entry name" value="TPR-like_helical_dom_sf"/>
</dbReference>
<feature type="region of interest" description="Disordered" evidence="8">
    <location>
        <begin position="737"/>
        <end position="836"/>
    </location>
</feature>
<evidence type="ECO:0000256" key="7">
    <source>
        <dbReference type="SAM" id="Coils"/>
    </source>
</evidence>
<dbReference type="GO" id="GO:0071004">
    <property type="term" value="C:U2-type prespliceosome"/>
    <property type="evidence" value="ECO:0007669"/>
    <property type="project" value="TreeGrafter"/>
</dbReference>
<feature type="non-terminal residue" evidence="9">
    <location>
        <position position="1"/>
    </location>
</feature>
<keyword evidence="5" id="KW-0539">Nucleus</keyword>
<dbReference type="Pfam" id="PF23240">
    <property type="entry name" value="HAT_PRP39_N"/>
    <property type="match status" value="1"/>
</dbReference>
<protein>
    <recommendedName>
        <fullName evidence="11">Suppressor of forked domain-containing protein</fullName>
    </recommendedName>
</protein>
<keyword evidence="10" id="KW-1185">Reference proteome</keyword>
<dbReference type="InterPro" id="IPR003107">
    <property type="entry name" value="HAT"/>
</dbReference>
<evidence type="ECO:0000256" key="1">
    <source>
        <dbReference type="ARBA" id="ARBA00004123"/>
    </source>
</evidence>
<dbReference type="Gene3D" id="1.25.40.10">
    <property type="entry name" value="Tetratricopeptide repeat domain"/>
    <property type="match status" value="2"/>
</dbReference>
<dbReference type="Gramene" id="TVU06387">
    <property type="protein sequence ID" value="TVU06387"/>
    <property type="gene ID" value="EJB05_49599"/>
</dbReference>
<dbReference type="EMBL" id="RWGY01000051">
    <property type="protein sequence ID" value="TVU06387.1"/>
    <property type="molecule type" value="Genomic_DNA"/>
</dbReference>
<dbReference type="GO" id="GO:0000395">
    <property type="term" value="P:mRNA 5'-splice site recognition"/>
    <property type="evidence" value="ECO:0007669"/>
    <property type="project" value="TreeGrafter"/>
</dbReference>
<feature type="compositionally biased region" description="Polar residues" evidence="8">
    <location>
        <begin position="815"/>
        <end position="836"/>
    </location>
</feature>
<dbReference type="FunFam" id="1.25.40.10:FF:000064">
    <property type="entry name" value="Putative pre-mrna-processing factor 39"/>
    <property type="match status" value="1"/>
</dbReference>
<dbReference type="PANTHER" id="PTHR17204:SF26">
    <property type="entry name" value="PRE-MRNA-PROCESSING FACTOR 39-2"/>
    <property type="match status" value="1"/>
</dbReference>
<dbReference type="GO" id="GO:0005685">
    <property type="term" value="C:U1 snRNP"/>
    <property type="evidence" value="ECO:0007669"/>
    <property type="project" value="TreeGrafter"/>
</dbReference>
<dbReference type="FunFam" id="1.25.40.10:FF:000159">
    <property type="entry name" value="Tetratricopeptide repeat (TPR)-like superfamily protein"/>
    <property type="match status" value="1"/>
</dbReference>
<dbReference type="Proteomes" id="UP000324897">
    <property type="component" value="Unassembled WGS sequence"/>
</dbReference>
<keyword evidence="4" id="KW-0508">mRNA splicing</keyword>
<feature type="compositionally biased region" description="Polar residues" evidence="8">
    <location>
        <begin position="1000"/>
        <end position="1011"/>
    </location>
</feature>
<evidence type="ECO:0000256" key="2">
    <source>
        <dbReference type="ARBA" id="ARBA00022664"/>
    </source>
</evidence>
<feature type="region of interest" description="Disordered" evidence="8">
    <location>
        <begin position="994"/>
        <end position="1027"/>
    </location>
</feature>
<proteinExistence type="inferred from homology"/>
<evidence type="ECO:0000256" key="8">
    <source>
        <dbReference type="SAM" id="MobiDB-lite"/>
    </source>
</evidence>
<keyword evidence="2" id="KW-0507">mRNA processing</keyword>
<comment type="caution">
    <text evidence="9">The sequence shown here is derived from an EMBL/GenBank/DDBJ whole genome shotgun (WGS) entry which is preliminary data.</text>
</comment>
<dbReference type="PANTHER" id="PTHR17204">
    <property type="entry name" value="PRE-MRNA PROCESSING PROTEIN PRP39-RELATED"/>
    <property type="match status" value="1"/>
</dbReference>
<feature type="coiled-coil region" evidence="7">
    <location>
        <begin position="960"/>
        <end position="987"/>
    </location>
</feature>
<gene>
    <name evidence="9" type="ORF">EJB05_49599</name>
</gene>
<feature type="compositionally biased region" description="Basic and acidic residues" evidence="8">
    <location>
        <begin position="701"/>
        <end position="710"/>
    </location>
</feature>
<evidence type="ECO:0000256" key="5">
    <source>
        <dbReference type="ARBA" id="ARBA00023242"/>
    </source>
</evidence>
<reference evidence="9 10" key="1">
    <citation type="journal article" date="2019" name="Sci. Rep.">
        <title>A high-quality genome of Eragrostis curvula grass provides insights into Poaceae evolution and supports new strategies to enhance forage quality.</title>
        <authorList>
            <person name="Carballo J."/>
            <person name="Santos B.A.C.M."/>
            <person name="Zappacosta D."/>
            <person name="Garbus I."/>
            <person name="Selva J.P."/>
            <person name="Gallo C.A."/>
            <person name="Diaz A."/>
            <person name="Albertini E."/>
            <person name="Caccamo M."/>
            <person name="Echenique V."/>
        </authorList>
    </citation>
    <scope>NUCLEOTIDE SEQUENCE [LARGE SCALE GENOMIC DNA]</scope>
    <source>
        <strain evidence="10">cv. Victoria</strain>
        <tissue evidence="9">Leaf</tissue>
    </source>
</reference>
<dbReference type="Pfam" id="PF23241">
    <property type="entry name" value="HAT_PRP39_C"/>
    <property type="match status" value="1"/>
</dbReference>
<feature type="region of interest" description="Disordered" evidence="8">
    <location>
        <begin position="701"/>
        <end position="723"/>
    </location>
</feature>
<feature type="compositionally biased region" description="Basic and acidic residues" evidence="8">
    <location>
        <begin position="781"/>
        <end position="797"/>
    </location>
</feature>
<sequence>MPEQSSPETAEMDQEPGPPAPAAALASDSAAPEDPPSQLDDFKNRVQLLCDGEKADFDAWVSLLRSSEETSSDDIEVISLVYHRFLLEFPLCFGYWIKYAAHKARLCTNEHVVEVYEQAVQAVPHSVDLWVSYCDFGVCSYEDPAAIRSLFERALSLVGKDYLCYHLWDKYIEFENSQKELVQLATIYINTLKFPTKKLHEYYESFRKLVTLLEQEVSHCIAERLSESIHTSEVVDAENSELDITAVISDLFDPIGGQLRPEALKQYLSVGEHLYQKSSKFYKDICCFEASIKRPFFHFKPLDDAQLGNWHQYLDYVEKNGDFDWAVKLYERCLIPCANYSEFWIRYAEYVDAKGGREIASYALGRASSCFVKGVPTFCMYYAMFKEQIGDASAARALFVKARSNFTSGYYANINRPANMEKRMGNIKAAYDIYETAIEDATQKQNIEILPDLYSNFAQFVYVASRSIREAKEVFDKGIKRAPCKQLIKGLIQFMSMHGGATEIPLLDSVISNAVTPGSDIYTTLSPEDREDISLMFLEFVDLYGGVEELKKAWARHSKLFPQSIRNMSQQYFSTGNSLQENNKRRKTEPMMVAHDHTLEEDIRTLKQSSIPVNYSMIPDKEVDSQGDRNIVDSGKGHNDAEEKKSLENVDLHHEASRTAHECSEMVHGPHGPDNFGMQNQMNSHAKEVADQDLGLCKQNGEKTNFHQDQGEEAPVVESAGRDSPSIAIACSEKINSQEKVTEVSPGSHPEILCSKSDSTSGASIPKEGRPSDPHQVSPELEERQPVKVQVEVDMKNDLSVNNANTERFDDGPNKKTQCVHESQDHIQSSQPQQLPVFAKSSSSELAKTEMSTLRCEAQPKQEVANSQAPQFNNLSLAGQNMQQQRLPYTMPQNVQTPSQTQDQLIVQPNQGNQQYLQMTQGYASQMWQYYQQQMFYLQAQHNQQMQSLQQQQLPTEHLQQNFLQQVQQLNQQMVLWQQQVQQQQQQQLLQQALPVQQQPDNKQGQSSSGDTKNELNKHQQQASQMDNQGQQLQQQQLLYFQQQQQQQMYLMQQQQMYQQQQNHQQQQQLLQQQLMQQQYLSQMPQQQQDSVQQQQLFQQQQQQMLLLQQQQQQFIQQQMQQYTQQQQTQQGPKDQSYKLNPQVDRATVSTAVVKEISTDNHDHDHLHDNGHTCRHGHIGKHSGDIAREEQGPGAILLGDICVATS</sequence>
<organism evidence="9 10">
    <name type="scientific">Eragrostis curvula</name>
    <name type="common">weeping love grass</name>
    <dbReference type="NCBI Taxonomy" id="38414"/>
    <lineage>
        <taxon>Eukaryota</taxon>
        <taxon>Viridiplantae</taxon>
        <taxon>Streptophyta</taxon>
        <taxon>Embryophyta</taxon>
        <taxon>Tracheophyta</taxon>
        <taxon>Spermatophyta</taxon>
        <taxon>Magnoliopsida</taxon>
        <taxon>Liliopsida</taxon>
        <taxon>Poales</taxon>
        <taxon>Poaceae</taxon>
        <taxon>PACMAD clade</taxon>
        <taxon>Chloridoideae</taxon>
        <taxon>Eragrostideae</taxon>
        <taxon>Eragrostidinae</taxon>
        <taxon>Eragrostis</taxon>
    </lineage>
</organism>
<comment type="subcellular location">
    <subcellularLocation>
        <location evidence="1">Nucleus</location>
    </subcellularLocation>
</comment>
<dbReference type="InterPro" id="IPR059164">
    <property type="entry name" value="HAT_PRP39_C"/>
</dbReference>
<evidence type="ECO:0000313" key="9">
    <source>
        <dbReference type="EMBL" id="TVU06387.1"/>
    </source>
</evidence>
<evidence type="ECO:0000256" key="6">
    <source>
        <dbReference type="ARBA" id="ARBA00038019"/>
    </source>
</evidence>
<keyword evidence="3" id="KW-0677">Repeat</keyword>
<feature type="compositionally biased region" description="Low complexity" evidence="8">
    <location>
        <begin position="22"/>
        <end position="32"/>
    </location>
</feature>
<evidence type="ECO:0008006" key="11">
    <source>
        <dbReference type="Google" id="ProtNLM"/>
    </source>
</evidence>
<keyword evidence="7" id="KW-0175">Coiled coil</keyword>
<name>A0A5J9T576_9POAL</name>
<accession>A0A5J9T576</accession>
<dbReference type="SUPFAM" id="SSF48452">
    <property type="entry name" value="TPR-like"/>
    <property type="match status" value="1"/>
</dbReference>
<feature type="region of interest" description="Disordered" evidence="8">
    <location>
        <begin position="1"/>
        <end position="40"/>
    </location>
</feature>
<evidence type="ECO:0000256" key="3">
    <source>
        <dbReference type="ARBA" id="ARBA00022737"/>
    </source>
</evidence>
<feature type="region of interest" description="Disordered" evidence="8">
    <location>
        <begin position="620"/>
        <end position="643"/>
    </location>
</feature>
<comment type="similarity">
    <text evidence="6">Belongs to the PRP39 family.</text>
</comment>
<evidence type="ECO:0000256" key="4">
    <source>
        <dbReference type="ARBA" id="ARBA00023187"/>
    </source>
</evidence>
<evidence type="ECO:0000313" key="10">
    <source>
        <dbReference type="Proteomes" id="UP000324897"/>
    </source>
</evidence>
<dbReference type="GO" id="GO:0000243">
    <property type="term" value="C:commitment complex"/>
    <property type="evidence" value="ECO:0007669"/>
    <property type="project" value="TreeGrafter"/>
</dbReference>
<dbReference type="SMART" id="SM00386">
    <property type="entry name" value="HAT"/>
    <property type="match status" value="6"/>
</dbReference>
<dbReference type="GO" id="GO:0030627">
    <property type="term" value="F:pre-mRNA 5'-splice site binding"/>
    <property type="evidence" value="ECO:0007669"/>
    <property type="project" value="TreeGrafter"/>
</dbReference>
<dbReference type="AlphaFoldDB" id="A0A5J9T576"/>
<dbReference type="OrthoDB" id="10265668at2759"/>